<dbReference type="Gene3D" id="1.20.120.450">
    <property type="entry name" value="dinb family like domain"/>
    <property type="match status" value="1"/>
</dbReference>
<dbReference type="GO" id="GO:0016787">
    <property type="term" value="F:hydrolase activity"/>
    <property type="evidence" value="ECO:0007669"/>
    <property type="project" value="UniProtKB-KW"/>
</dbReference>
<accession>A0A6I4IQZ2</accession>
<dbReference type="InterPro" id="IPR024775">
    <property type="entry name" value="DinB-like"/>
</dbReference>
<evidence type="ECO:0000313" key="2">
    <source>
        <dbReference type="EMBL" id="MVN92633.1"/>
    </source>
</evidence>
<dbReference type="EMBL" id="WQLA01000006">
    <property type="protein sequence ID" value="MVN92633.1"/>
    <property type="molecule type" value="Genomic_DNA"/>
</dbReference>
<protein>
    <submittedName>
        <fullName evidence="2">Putative metal-dependent hydrolase</fullName>
    </submittedName>
</protein>
<evidence type="ECO:0000313" key="3">
    <source>
        <dbReference type="Proteomes" id="UP000434850"/>
    </source>
</evidence>
<reference evidence="2 3" key="1">
    <citation type="submission" date="2019-12" db="EMBL/GenBank/DDBJ databases">
        <title>Mucilaginibacter sp. HME9299 genome sequencing and assembly.</title>
        <authorList>
            <person name="Kang H."/>
            <person name="Kim H."/>
            <person name="Joh K."/>
        </authorList>
    </citation>
    <scope>NUCLEOTIDE SEQUENCE [LARGE SCALE GENOMIC DNA]</scope>
    <source>
        <strain evidence="2 3">HME9299</strain>
    </source>
</reference>
<evidence type="ECO:0000259" key="1">
    <source>
        <dbReference type="Pfam" id="PF12867"/>
    </source>
</evidence>
<feature type="domain" description="DinB-like" evidence="1">
    <location>
        <begin position="36"/>
        <end position="170"/>
    </location>
</feature>
<gene>
    <name evidence="2" type="ORF">GO816_15955</name>
</gene>
<dbReference type="Proteomes" id="UP000434850">
    <property type="component" value="Unassembled WGS sequence"/>
</dbReference>
<comment type="caution">
    <text evidence="2">The sequence shown here is derived from an EMBL/GenBank/DDBJ whole genome shotgun (WGS) entry which is preliminary data.</text>
</comment>
<dbReference type="NCBIfam" id="NF009807">
    <property type="entry name" value="PRK13291.1"/>
    <property type="match status" value="1"/>
</dbReference>
<dbReference type="RefSeq" id="WP_157542938.1">
    <property type="nucleotide sequence ID" value="NZ_WQLA01000006.1"/>
</dbReference>
<dbReference type="SUPFAM" id="SSF109854">
    <property type="entry name" value="DinB/YfiT-like putative metalloenzymes"/>
    <property type="match status" value="1"/>
</dbReference>
<proteinExistence type="predicted"/>
<keyword evidence="3" id="KW-1185">Reference proteome</keyword>
<organism evidence="2 3">
    <name type="scientific">Mucilaginibacter aquatilis</name>
    <dbReference type="NCBI Taxonomy" id="1517760"/>
    <lineage>
        <taxon>Bacteria</taxon>
        <taxon>Pseudomonadati</taxon>
        <taxon>Bacteroidota</taxon>
        <taxon>Sphingobacteriia</taxon>
        <taxon>Sphingobacteriales</taxon>
        <taxon>Sphingobacteriaceae</taxon>
        <taxon>Mucilaginibacter</taxon>
    </lineage>
</organism>
<name>A0A6I4IQZ2_9SPHI</name>
<keyword evidence="2" id="KW-0378">Hydrolase</keyword>
<dbReference type="AlphaFoldDB" id="A0A6I4IQZ2"/>
<dbReference type="InterPro" id="IPR034660">
    <property type="entry name" value="DinB/YfiT-like"/>
</dbReference>
<dbReference type="OrthoDB" id="9796039at2"/>
<dbReference type="Pfam" id="PF12867">
    <property type="entry name" value="DinB_2"/>
    <property type="match status" value="1"/>
</dbReference>
<sequence length="179" mass="20635">MTTLPDEHLRYPIGRFAKPNEYNAELLAQSIETIKTLPARLRAEVIKLTDAQLNTPYREGGWTLKQVVHHLADSHMNALMRIKLALTEDHPTIKPYNEAGWAMQTDYRLPVESSLKMLEGIHQHMVALFDSLDEAQWNRSFLHPERGVVYTIALSAAMYAWHSNHHLAHITQTMKLWSE</sequence>